<evidence type="ECO:0000259" key="1">
    <source>
        <dbReference type="Pfam" id="PF00849"/>
    </source>
</evidence>
<dbReference type="PANTHER" id="PTHR21600">
    <property type="entry name" value="MITOCHONDRIAL RNA PSEUDOURIDINE SYNTHASE"/>
    <property type="match status" value="1"/>
</dbReference>
<dbReference type="InterPro" id="IPR006145">
    <property type="entry name" value="PsdUridine_synth_RsuA/RluA"/>
</dbReference>
<dbReference type="Proteomes" id="UP001158049">
    <property type="component" value="Unassembled WGS sequence"/>
</dbReference>
<dbReference type="InterPro" id="IPR050188">
    <property type="entry name" value="RluA_PseudoU_synthase"/>
</dbReference>
<accession>A0ABY1QCK2</accession>
<dbReference type="InterPro" id="IPR020103">
    <property type="entry name" value="PsdUridine_synth_cat_dom_sf"/>
</dbReference>
<dbReference type="SUPFAM" id="SSF55120">
    <property type="entry name" value="Pseudouridine synthase"/>
    <property type="match status" value="1"/>
</dbReference>
<sequence length="305" mass="34282">MAEGPPARREQGAGGLPVRNGVAASFVAIPADCRRGLLDFLLERFPAVDGATWIARIARGEVLDERNNVMRADTPCRPNTKVFYYRELDAETPIPFEETILHQDAHLLVVDKPHFLPVVPSGRFLQETLLVRLRRKTGLMDLTPIHRLDRETAGVMLFSHNPATRGIYQSLFQQRAIVKEYEALAGTLRGVTFPLTYRSRMVDGTPFFRMREAPGEANSETVITPLEQRGEHVLYRLEPLTGRKHQLRLHMASLGIPIVNDAFYPDALPCKGDDLSAPLKLLARSLRFTDPLDGAARHFTSLRQL</sequence>
<gene>
    <name evidence="2" type="ORF">SAMN06295970_11097</name>
</gene>
<feature type="domain" description="Pseudouridine synthase RsuA/RluA-like" evidence="1">
    <location>
        <begin position="106"/>
        <end position="253"/>
    </location>
</feature>
<dbReference type="InterPro" id="IPR006224">
    <property type="entry name" value="PsdUridine_synth_RluA-like_CS"/>
</dbReference>
<dbReference type="Gene3D" id="3.30.2350.10">
    <property type="entry name" value="Pseudouridine synthase"/>
    <property type="match status" value="1"/>
</dbReference>
<comment type="caution">
    <text evidence="2">The sequence shown here is derived from an EMBL/GenBank/DDBJ whole genome shotgun (WGS) entry which is preliminary data.</text>
</comment>
<reference evidence="2 3" key="1">
    <citation type="submission" date="2017-05" db="EMBL/GenBank/DDBJ databases">
        <authorList>
            <person name="Varghese N."/>
            <person name="Submissions S."/>
        </authorList>
    </citation>
    <scope>NUCLEOTIDE SEQUENCE [LARGE SCALE GENOMIC DNA]</scope>
    <source>
        <strain evidence="2 3">DSM 26001</strain>
    </source>
</reference>
<keyword evidence="3" id="KW-1185">Reference proteome</keyword>
<dbReference type="Pfam" id="PF00849">
    <property type="entry name" value="PseudoU_synth_2"/>
    <property type="match status" value="1"/>
</dbReference>
<dbReference type="PROSITE" id="PS01129">
    <property type="entry name" value="PSI_RLU"/>
    <property type="match status" value="1"/>
</dbReference>
<proteinExistence type="predicted"/>
<name>A0ABY1QCK2_9BURK</name>
<dbReference type="PANTHER" id="PTHR21600:SF84">
    <property type="entry name" value="PSEUDOURIDINE SYNTHASE RSUA_RLUA-LIKE DOMAIN-CONTAINING PROTEIN"/>
    <property type="match status" value="1"/>
</dbReference>
<protein>
    <submittedName>
        <fullName evidence="2">tRNA pseudouridine32 synthase / 23S rRNA pseudouridine746 synthase</fullName>
    </submittedName>
</protein>
<dbReference type="EMBL" id="FXUL01000010">
    <property type="protein sequence ID" value="SMP64805.1"/>
    <property type="molecule type" value="Genomic_DNA"/>
</dbReference>
<evidence type="ECO:0000313" key="2">
    <source>
        <dbReference type="EMBL" id="SMP64805.1"/>
    </source>
</evidence>
<dbReference type="RefSeq" id="WP_283442941.1">
    <property type="nucleotide sequence ID" value="NZ_FXUL01000010.1"/>
</dbReference>
<organism evidence="2 3">
    <name type="scientific">Noviherbaspirillum suwonense</name>
    <dbReference type="NCBI Taxonomy" id="1224511"/>
    <lineage>
        <taxon>Bacteria</taxon>
        <taxon>Pseudomonadati</taxon>
        <taxon>Pseudomonadota</taxon>
        <taxon>Betaproteobacteria</taxon>
        <taxon>Burkholderiales</taxon>
        <taxon>Oxalobacteraceae</taxon>
        <taxon>Noviherbaspirillum</taxon>
    </lineage>
</organism>
<evidence type="ECO:0000313" key="3">
    <source>
        <dbReference type="Proteomes" id="UP001158049"/>
    </source>
</evidence>